<evidence type="ECO:0000313" key="1">
    <source>
        <dbReference type="EMBL" id="MPN47960.1"/>
    </source>
</evidence>
<proteinExistence type="predicted"/>
<gene>
    <name evidence="1" type="ORF">SDC9_195564</name>
</gene>
<reference evidence="1" key="1">
    <citation type="submission" date="2019-08" db="EMBL/GenBank/DDBJ databases">
        <authorList>
            <person name="Kucharzyk K."/>
            <person name="Murdoch R.W."/>
            <person name="Higgins S."/>
            <person name="Loffler F."/>
        </authorList>
    </citation>
    <scope>NUCLEOTIDE SEQUENCE</scope>
</reference>
<organism evidence="1">
    <name type="scientific">bioreactor metagenome</name>
    <dbReference type="NCBI Taxonomy" id="1076179"/>
    <lineage>
        <taxon>unclassified sequences</taxon>
        <taxon>metagenomes</taxon>
        <taxon>ecological metagenomes</taxon>
    </lineage>
</organism>
<protein>
    <submittedName>
        <fullName evidence="1">Uncharacterized protein</fullName>
    </submittedName>
</protein>
<sequence>MIGEIQGVEPEGRLLIGAGLTIEEPQAFIAEATARMVVNQIENDGQSRDVAKINEDL</sequence>
<accession>A0A645IA24</accession>
<name>A0A645IA24_9ZZZZ</name>
<dbReference type="EMBL" id="VSSQ01109859">
    <property type="protein sequence ID" value="MPN47960.1"/>
    <property type="molecule type" value="Genomic_DNA"/>
</dbReference>
<comment type="caution">
    <text evidence="1">The sequence shown here is derived from an EMBL/GenBank/DDBJ whole genome shotgun (WGS) entry which is preliminary data.</text>
</comment>
<dbReference type="AlphaFoldDB" id="A0A645IA24"/>